<dbReference type="PANTHER" id="PTHR22726:SF1">
    <property type="entry name" value="METALLOENDOPEPTIDASE OMA1, MITOCHONDRIAL"/>
    <property type="match status" value="1"/>
</dbReference>
<reference evidence="9 10" key="1">
    <citation type="submission" date="2019-05" db="EMBL/GenBank/DDBJ databases">
        <title>Burkholderia sp. DHOD12, isolated from subtropical forest soil.</title>
        <authorList>
            <person name="Gao Z.-H."/>
            <person name="Qiu L.-H."/>
        </authorList>
    </citation>
    <scope>NUCLEOTIDE SEQUENCE [LARGE SCALE GENOMIC DNA]</scope>
    <source>
        <strain evidence="9 10">DHOD12</strain>
    </source>
</reference>
<evidence type="ECO:0000256" key="1">
    <source>
        <dbReference type="ARBA" id="ARBA00001947"/>
    </source>
</evidence>
<feature type="signal peptide" evidence="7">
    <location>
        <begin position="1"/>
        <end position="24"/>
    </location>
</feature>
<dbReference type="GO" id="GO:0051603">
    <property type="term" value="P:proteolysis involved in protein catabolic process"/>
    <property type="evidence" value="ECO:0007669"/>
    <property type="project" value="TreeGrafter"/>
</dbReference>
<dbReference type="RefSeq" id="WP_137331192.1">
    <property type="nucleotide sequence ID" value="NZ_CP040077.1"/>
</dbReference>
<protein>
    <submittedName>
        <fullName evidence="9">M48 family metallopeptidase</fullName>
    </submittedName>
</protein>
<gene>
    <name evidence="9" type="ORF">FAZ95_03610</name>
</gene>
<dbReference type="Pfam" id="PF01435">
    <property type="entry name" value="Peptidase_M48"/>
    <property type="match status" value="1"/>
</dbReference>
<keyword evidence="7" id="KW-0732">Signal</keyword>
<evidence type="ECO:0000256" key="7">
    <source>
        <dbReference type="SAM" id="SignalP"/>
    </source>
</evidence>
<dbReference type="Proteomes" id="UP000298656">
    <property type="component" value="Chromosome 1"/>
</dbReference>
<dbReference type="GO" id="GO:0016020">
    <property type="term" value="C:membrane"/>
    <property type="evidence" value="ECO:0007669"/>
    <property type="project" value="TreeGrafter"/>
</dbReference>
<dbReference type="OrthoDB" id="9810445at2"/>
<dbReference type="SUPFAM" id="SSF48452">
    <property type="entry name" value="TPR-like"/>
    <property type="match status" value="1"/>
</dbReference>
<dbReference type="AlphaFoldDB" id="A0A4P8IKI8"/>
<dbReference type="InterPro" id="IPR011990">
    <property type="entry name" value="TPR-like_helical_dom_sf"/>
</dbReference>
<evidence type="ECO:0000256" key="3">
    <source>
        <dbReference type="ARBA" id="ARBA00022723"/>
    </source>
</evidence>
<evidence type="ECO:0000256" key="6">
    <source>
        <dbReference type="ARBA" id="ARBA00023049"/>
    </source>
</evidence>
<name>A0A4P8IKI8_9BURK</name>
<sequence length="570" mass="61356">MLCFNRLVAAALAVALAVPPAAFGQQLSDAPPSDGPPLEIGPLNSSVISLVPPGIASGVFGPYGSKDSRLAGGNGTANGNASLRAPLTAVQLPDLGDGSGGALTLQEERKVGERVMRQVRRGPGYLADWLTRDYLNSVAARLAAAASAQYIGGYKPDFQLFAIRDPQINAFSMPGGFIGINTGLFVTTQTESELASVIGHEMGHVLQRHIARMIAVNERSGYAALAGVLFGILAGMIANSGDLGSAIVLGGHAYAVDEQLRFSRAAEHEADRVGFQMLAAAGYDPYGMPSFFERLERASMSDAGVPAYARTHPLTTDRLADIEDRARRAPYRQPRQSPEFGFVRARLRVLQDRSPSEYAGDVRRFTAEIEDKTAPNVAANWYGIAVAQMLIGRYDAADAALDKARRIFTADEVQEGEVARSSPSLDVLASDIARRAGRADDAVRLGEIAQRRWPGSHAAIDIHLQALLAARRFADAQALALQATRADPDEPAWWRYLARASAGAGDALAQHRATAEALALEGAWPSAVRQLKAARDIEAIDFYDLSIVKARLHEFEARYKAEREDERNMR</sequence>
<keyword evidence="10" id="KW-1185">Reference proteome</keyword>
<dbReference type="GO" id="GO:0004222">
    <property type="term" value="F:metalloendopeptidase activity"/>
    <property type="evidence" value="ECO:0007669"/>
    <property type="project" value="InterPro"/>
</dbReference>
<dbReference type="EMBL" id="CP040077">
    <property type="protein sequence ID" value="QCP48351.1"/>
    <property type="molecule type" value="Genomic_DNA"/>
</dbReference>
<dbReference type="PANTHER" id="PTHR22726">
    <property type="entry name" value="METALLOENDOPEPTIDASE OMA1"/>
    <property type="match status" value="1"/>
</dbReference>
<keyword evidence="4" id="KW-0378">Hydrolase</keyword>
<evidence type="ECO:0000256" key="5">
    <source>
        <dbReference type="ARBA" id="ARBA00022833"/>
    </source>
</evidence>
<proteinExistence type="predicted"/>
<feature type="domain" description="Peptidase M48" evidence="8">
    <location>
        <begin position="134"/>
        <end position="325"/>
    </location>
</feature>
<evidence type="ECO:0000256" key="2">
    <source>
        <dbReference type="ARBA" id="ARBA00022670"/>
    </source>
</evidence>
<evidence type="ECO:0000256" key="4">
    <source>
        <dbReference type="ARBA" id="ARBA00022801"/>
    </source>
</evidence>
<feature type="chain" id="PRO_5020751000" evidence="7">
    <location>
        <begin position="25"/>
        <end position="570"/>
    </location>
</feature>
<dbReference type="KEGG" id="tvl:FAZ95_03610"/>
<dbReference type="Gene3D" id="1.25.40.1040">
    <property type="match status" value="1"/>
</dbReference>
<comment type="cofactor">
    <cofactor evidence="1">
        <name>Zn(2+)</name>
        <dbReference type="ChEBI" id="CHEBI:29105"/>
    </cofactor>
</comment>
<dbReference type="InterPro" id="IPR051156">
    <property type="entry name" value="Mito/Outer_Membr_Metalloprot"/>
</dbReference>
<keyword evidence="6" id="KW-0482">Metalloprotease</keyword>
<evidence type="ECO:0000313" key="10">
    <source>
        <dbReference type="Proteomes" id="UP000298656"/>
    </source>
</evidence>
<dbReference type="GO" id="GO:0046872">
    <property type="term" value="F:metal ion binding"/>
    <property type="evidence" value="ECO:0007669"/>
    <property type="project" value="UniProtKB-KW"/>
</dbReference>
<keyword evidence="2" id="KW-0645">Protease</keyword>
<accession>A0A4P8IKI8</accession>
<keyword evidence="3" id="KW-0479">Metal-binding</keyword>
<evidence type="ECO:0000259" key="8">
    <source>
        <dbReference type="Pfam" id="PF01435"/>
    </source>
</evidence>
<organism evidence="9 10">
    <name type="scientific">Trinickia violacea</name>
    <dbReference type="NCBI Taxonomy" id="2571746"/>
    <lineage>
        <taxon>Bacteria</taxon>
        <taxon>Pseudomonadati</taxon>
        <taxon>Pseudomonadota</taxon>
        <taxon>Betaproteobacteria</taxon>
        <taxon>Burkholderiales</taxon>
        <taxon>Burkholderiaceae</taxon>
        <taxon>Trinickia</taxon>
    </lineage>
</organism>
<dbReference type="InterPro" id="IPR001915">
    <property type="entry name" value="Peptidase_M48"/>
</dbReference>
<evidence type="ECO:0000313" key="9">
    <source>
        <dbReference type="EMBL" id="QCP48351.1"/>
    </source>
</evidence>
<dbReference type="Gene3D" id="3.30.2010.10">
    <property type="entry name" value="Metalloproteases ('zincins'), catalytic domain"/>
    <property type="match status" value="1"/>
</dbReference>
<keyword evidence="5" id="KW-0862">Zinc</keyword>